<dbReference type="STRING" id="1460663.A0A177CYX3"/>
<dbReference type="InterPro" id="IPR002347">
    <property type="entry name" value="SDR_fam"/>
</dbReference>
<dbReference type="PANTHER" id="PTHR43431:SF7">
    <property type="entry name" value="OXIDOREDUCTASE, SHORT CHAIN DEHYDROGENASE_REDUCTASE FAMILY (AFU_ORTHOLOGUE AFUA_5G14000)"/>
    <property type="match status" value="1"/>
</dbReference>
<protein>
    <submittedName>
        <fullName evidence="1">NAD(P)-binding protein</fullName>
    </submittedName>
</protein>
<dbReference type="Pfam" id="PF00106">
    <property type="entry name" value="adh_short"/>
    <property type="match status" value="1"/>
</dbReference>
<dbReference type="GeneID" id="28768896"/>
<evidence type="ECO:0000313" key="1">
    <source>
        <dbReference type="EMBL" id="OAG12734.1"/>
    </source>
</evidence>
<organism evidence="1 2">
    <name type="scientific">Paraphaeosphaeria sporulosa</name>
    <dbReference type="NCBI Taxonomy" id="1460663"/>
    <lineage>
        <taxon>Eukaryota</taxon>
        <taxon>Fungi</taxon>
        <taxon>Dikarya</taxon>
        <taxon>Ascomycota</taxon>
        <taxon>Pezizomycotina</taxon>
        <taxon>Dothideomycetes</taxon>
        <taxon>Pleosporomycetidae</taxon>
        <taxon>Pleosporales</taxon>
        <taxon>Massarineae</taxon>
        <taxon>Didymosphaeriaceae</taxon>
        <taxon>Paraphaeosphaeria</taxon>
    </lineage>
</organism>
<dbReference type="InParanoid" id="A0A177CYX3"/>
<dbReference type="EMBL" id="KV441548">
    <property type="protein sequence ID" value="OAG12734.1"/>
    <property type="molecule type" value="Genomic_DNA"/>
</dbReference>
<dbReference type="Proteomes" id="UP000077069">
    <property type="component" value="Unassembled WGS sequence"/>
</dbReference>
<gene>
    <name evidence="1" type="ORF">CC84DRAFT_157916</name>
</gene>
<dbReference type="SUPFAM" id="SSF51735">
    <property type="entry name" value="NAD(P)-binding Rossmann-fold domains"/>
    <property type="match status" value="1"/>
</dbReference>
<keyword evidence="2" id="KW-1185">Reference proteome</keyword>
<reference evidence="1 2" key="1">
    <citation type="submission" date="2016-05" db="EMBL/GenBank/DDBJ databases">
        <title>Comparative analysis of secretome profiles of manganese(II)-oxidizing ascomycete fungi.</title>
        <authorList>
            <consortium name="DOE Joint Genome Institute"/>
            <person name="Zeiner C.A."/>
            <person name="Purvine S.O."/>
            <person name="Zink E.M."/>
            <person name="Wu S."/>
            <person name="Pasa-Tolic L."/>
            <person name="Chaput D.L."/>
            <person name="Haridas S."/>
            <person name="Grigoriev I.V."/>
            <person name="Santelli C.M."/>
            <person name="Hansel C.M."/>
        </authorList>
    </citation>
    <scope>NUCLEOTIDE SEQUENCE [LARGE SCALE GENOMIC DNA]</scope>
    <source>
        <strain evidence="1 2">AP3s5-JAC2a</strain>
    </source>
</reference>
<name>A0A177CYX3_9PLEO</name>
<accession>A0A177CYX3</accession>
<dbReference type="OrthoDB" id="5399006at2759"/>
<dbReference type="RefSeq" id="XP_018043099.1">
    <property type="nucleotide sequence ID" value="XM_018185410.1"/>
</dbReference>
<dbReference type="AlphaFoldDB" id="A0A177CYX3"/>
<sequence length="247" mass="26110">MSSKLIAIVAGVGAGTGAAVARKFAATYPVVLLARNPDSYQSLAEEINASGGKAIGISTDVSDSKSVQLAVDAIKKEFGSDVAAAAAIFNASGGFMRRPFLEVPEDAFTQSLTVSAKGGFLFSQATLPLLLEGVKQKSQYPPSLIFTGATASVKSSAQMSSFSTGKWALRALSQSLAKEFGPEGVHVSHAIIDGVIDIPRTKGWLKDAGPDAKLSADGIANDYWYLHTQPRTNFTWELDLRPAVEKW</sequence>
<dbReference type="PRINTS" id="PR00081">
    <property type="entry name" value="GDHRDH"/>
</dbReference>
<dbReference type="PANTHER" id="PTHR43431">
    <property type="entry name" value="OXIDOREDUCTASE, SHORT CHAIN DEHYDROGENASE/REDUCTASE FAMILY (AFU_ORTHOLOGUE AFUA_5G14000)"/>
    <property type="match status" value="1"/>
</dbReference>
<proteinExistence type="predicted"/>
<evidence type="ECO:0000313" key="2">
    <source>
        <dbReference type="Proteomes" id="UP000077069"/>
    </source>
</evidence>
<dbReference type="InterPro" id="IPR036291">
    <property type="entry name" value="NAD(P)-bd_dom_sf"/>
</dbReference>
<dbReference type="Gene3D" id="3.40.50.720">
    <property type="entry name" value="NAD(P)-binding Rossmann-like Domain"/>
    <property type="match status" value="1"/>
</dbReference>